<dbReference type="InterPro" id="IPR036844">
    <property type="entry name" value="Hint_dom_sf"/>
</dbReference>
<evidence type="ECO:0000256" key="2">
    <source>
        <dbReference type="SAM" id="MobiDB-lite"/>
    </source>
</evidence>
<feature type="region of interest" description="Disordered" evidence="2">
    <location>
        <begin position="552"/>
        <end position="571"/>
    </location>
</feature>
<keyword evidence="5" id="KW-1185">Reference proteome</keyword>
<feature type="region of interest" description="Disordered" evidence="2">
    <location>
        <begin position="522"/>
        <end position="542"/>
    </location>
</feature>
<name>A0ABY4TCU0_9ACTN</name>
<feature type="non-terminal residue" evidence="4">
    <location>
        <position position="1"/>
    </location>
</feature>
<dbReference type="Gene3D" id="2.170.16.10">
    <property type="entry name" value="Hedgehog/Intein (Hint) domain"/>
    <property type="match status" value="1"/>
</dbReference>
<dbReference type="PROSITE" id="PS50817">
    <property type="entry name" value="INTEIN_N_TER"/>
    <property type="match status" value="1"/>
</dbReference>
<dbReference type="Pfam" id="PF25023">
    <property type="entry name" value="TEN_YD-shell"/>
    <property type="match status" value="2"/>
</dbReference>
<feature type="region of interest" description="Disordered" evidence="2">
    <location>
        <begin position="139"/>
        <end position="177"/>
    </location>
</feature>
<dbReference type="EMBL" id="CP095474">
    <property type="protein sequence ID" value="URN14815.1"/>
    <property type="molecule type" value="Genomic_DNA"/>
</dbReference>
<feature type="compositionally biased region" description="Polar residues" evidence="2">
    <location>
        <begin position="139"/>
        <end position="155"/>
    </location>
</feature>
<proteinExistence type="predicted"/>
<dbReference type="SUPFAM" id="SSF51294">
    <property type="entry name" value="Hedgehog/intein (Hint) domain"/>
    <property type="match status" value="1"/>
</dbReference>
<evidence type="ECO:0000256" key="1">
    <source>
        <dbReference type="ARBA" id="ARBA00022737"/>
    </source>
</evidence>
<dbReference type="CDD" id="cd00081">
    <property type="entry name" value="Hint"/>
    <property type="match status" value="1"/>
</dbReference>
<dbReference type="PANTHER" id="PTHR32305">
    <property type="match status" value="1"/>
</dbReference>
<dbReference type="InterPro" id="IPR003587">
    <property type="entry name" value="Hint_dom_N"/>
</dbReference>
<dbReference type="InterPro" id="IPR022385">
    <property type="entry name" value="Rhs_assc_core"/>
</dbReference>
<keyword evidence="1" id="KW-0677">Repeat</keyword>
<sequence>SPSPTGPDQVCTQPDPGDPAFCTNPPGDGGSEPDFIRHPADGVAIRLFEYDDNGFQTGITSENGDKVTLGYDDRGNVTSRTTCRAAGDCQTSYTTYPVATGDFDLRGDQPSETRDGRSSGPTDNRFRTQYTYNASGALLTQTAPDGGTARNTYTTGAEPAVGGGNTPTGLPLTTADPRGKTTRYQYYRNGDLAWVTEPSGRVTKYTYDALGRKLTETVVTDANPSGTTSTFAYDKLSRVTTLTDPAATNVVTLGRHQQRTTTTYDADGNVVRTEVSDLLGGDATRVMTFELDDRGRPERVTDAEGNETTYTYDVFGNKTSMVDGNGNHFDYVYTARNMMAEARLRDWDDDGGDPDHTVLNSYAYDMGGRLVRHTDSMGRSLVYQYYGDDLVKSITLKGFRDPDGTRRDIVVESNTYDGAGNVLTETTGNGKVVTQYAYDAVGRVKSEVTDPGGLARRTTYTYDLAGNVETTASGGSPSNVPWPVSVTGDSVRYQYDDAGNVTHETVENGTDSRTTLYTYDDRGLTTSRTDPAGNTTEYGYDELGRPISVTAPAVTTESGGGTPTTSRPTTYTGYDTFGAITESVDALGRTHRTTYDRLGRAVTATAPAYTAPGSAQEVVPTVTHAYDALGNVTETTDPLGRVTRFQYDRQNRLTVKDVPVGTGDERGQWRYAYTRTGQVLSVTDPNGARAETTYDDLDRPVTTTQIERRPAPGAFTTRNEYDDAGNVVKQTSPSGEVSQYAYDGLGQLTRLQEPSGAVTQFGYDAAGREVRRTDGMGRTSAKIYDQLGQLVQDQDLDPANNQLRKVGYTYDKAGNLVTSTNPLNRTTTYTYDAMNRLTSQTEPVSDTRSITTSFGYDALGNRTRYTDGRGNTTIYTVNTLGLAESVIEPPTARDPAPEARTWTTAYDAAGQPVKLTAPGGVVRERTYDKAGQLVRETGTGAEVATPEKRFRYDPAGRLVGASSPKGDNTYEYNDRGALLKATGPSGDATYEYNADGLLTSRTDAAGTAHFTYARQQLTTATDPLTGVRQSYAYDGAGAVRKVDYASGQSRSLTYDDLGRLDTDTLKNGTGQTLASADYGYDADDHLTSKTTTGTAESGTSTYGYDHAGRLTSWTADGTTTEYGWDDSGNRVRNGDKTAVFDERNRLLSDGDYTYDHTPRGTLETRTSSGLTERFTFDAFDRMVKAGESGTEYTYDSTDRVAARNGVDFAYAGLTPDPVRDQTSTYGRGAADELMAVAENGGEARLTLQDKHGDVVGSMSATNGAATALDRSTAFDPFGGVRGTAAAGDTDGNIGYQGDWTDPDTGQVNMHARWYDPGTGAFDSRDSYQSTAGASILANRYTYGAGAPMDYTDPDGHFPCFGWGACEKKVKAVVKKVKNSWVYKKARSVYHGVQWAVRNPGAALGKALNYAGKAANYLYRKSGLKRVVDATVNAVKWVGQKTGVTQWAREKARQAARMVHQARVYITKKAKAAASYVAKHNPIPHIVAAAKPLIAVGKAIVTGDPNLPAIIVGAAVQVVADVAKVVDTIRDEVVKQVGSVVETVSEAVDWGAVWEGAKTVGNVIGEVTGFNDIKNCVTKGDMEACAWAAATVGGVVLGGAGAAAVRAARAGQTVSKAAKYADDIAKAAEKAEDVADKVETAAQCTRTAVDLASAASSNSFAPGTEIVMADGSRKPIEEVEVGDEVVATDPTTGKTSQRKVTETIEGGGLKELVRITIDTDGDRGRATDTVTATAGHPFWVPDLEEWLGAGELKPGQWLRTGSGSKVRVEAVSAWTQQAAVHNLTVDATHTYYVAVGDSSVLVHNMGRGRKPGQRPNYDAEGPHTTFVRHGTTGQIKKYAEWAPQSNPRNPAPFELVKRFDLEGPAHTNADGTVVETPHINLPNGGDARAPEDWEKPIGCP</sequence>
<dbReference type="Pfam" id="PF05593">
    <property type="entry name" value="RHS_repeat"/>
    <property type="match status" value="8"/>
</dbReference>
<feature type="compositionally biased region" description="Polar residues" evidence="2">
    <location>
        <begin position="524"/>
        <end position="537"/>
    </location>
</feature>
<dbReference type="SMART" id="SM00306">
    <property type="entry name" value="HintN"/>
    <property type="match status" value="1"/>
</dbReference>
<dbReference type="InterPro" id="IPR006530">
    <property type="entry name" value="YD"/>
</dbReference>
<accession>A0ABY4TCU0</accession>
<feature type="domain" description="Hint" evidence="3">
    <location>
        <begin position="1656"/>
        <end position="1761"/>
    </location>
</feature>
<dbReference type="NCBIfam" id="TIGR01643">
    <property type="entry name" value="YD_repeat_2x"/>
    <property type="match status" value="11"/>
</dbReference>
<evidence type="ECO:0000259" key="3">
    <source>
        <dbReference type="SMART" id="SM00306"/>
    </source>
</evidence>
<dbReference type="NCBIfam" id="TIGR03696">
    <property type="entry name" value="Rhs_assc_core"/>
    <property type="match status" value="1"/>
</dbReference>
<evidence type="ECO:0000313" key="5">
    <source>
        <dbReference type="Proteomes" id="UP001056383"/>
    </source>
</evidence>
<dbReference type="Gene3D" id="2.180.10.10">
    <property type="entry name" value="RHS repeat-associated core"/>
    <property type="match status" value="5"/>
</dbReference>
<organism evidence="4 5">
    <name type="scientific">Streptomyces sudanensis</name>
    <dbReference type="NCBI Taxonomy" id="436397"/>
    <lineage>
        <taxon>Bacteria</taxon>
        <taxon>Bacillati</taxon>
        <taxon>Actinomycetota</taxon>
        <taxon>Actinomycetes</taxon>
        <taxon>Kitasatosporales</taxon>
        <taxon>Streptomycetaceae</taxon>
        <taxon>Streptomyces</taxon>
    </lineage>
</organism>
<dbReference type="InterPro" id="IPR056823">
    <property type="entry name" value="TEN-like_YD-shell"/>
</dbReference>
<feature type="region of interest" description="Disordered" evidence="2">
    <location>
        <begin position="1"/>
        <end position="33"/>
    </location>
</feature>
<dbReference type="InterPro" id="IPR006141">
    <property type="entry name" value="Intein_N"/>
</dbReference>
<dbReference type="InterPro" id="IPR050708">
    <property type="entry name" value="T6SS_VgrG/RHS"/>
</dbReference>
<feature type="region of interest" description="Disordered" evidence="2">
    <location>
        <begin position="97"/>
        <end position="127"/>
    </location>
</feature>
<dbReference type="PANTHER" id="PTHR32305:SF15">
    <property type="entry name" value="PROTEIN RHSA-RELATED"/>
    <property type="match status" value="1"/>
</dbReference>
<dbReference type="RefSeq" id="WP_275563433.1">
    <property type="nucleotide sequence ID" value="NZ_CP095474.1"/>
</dbReference>
<feature type="compositionally biased region" description="Basic and acidic residues" evidence="2">
    <location>
        <begin position="1887"/>
        <end position="1899"/>
    </location>
</feature>
<evidence type="ECO:0000313" key="4">
    <source>
        <dbReference type="EMBL" id="URN14815.1"/>
    </source>
</evidence>
<dbReference type="Pfam" id="PF07591">
    <property type="entry name" value="PT-HINT"/>
    <property type="match status" value="1"/>
</dbReference>
<protein>
    <recommendedName>
        <fullName evidence="3">Hint domain-containing protein</fullName>
    </recommendedName>
</protein>
<dbReference type="InterPro" id="IPR031325">
    <property type="entry name" value="RHS_repeat"/>
</dbReference>
<feature type="compositionally biased region" description="Basic and acidic residues" evidence="2">
    <location>
        <begin position="103"/>
        <end position="117"/>
    </location>
</feature>
<dbReference type="Proteomes" id="UP001056383">
    <property type="component" value="Chromosome"/>
</dbReference>
<reference evidence="4" key="1">
    <citation type="submission" date="2022-04" db="EMBL/GenBank/DDBJ databases">
        <title>Systematic whole-genome sequencing reveals an unexpected diversity among actinomycetoma pathogens and provides insights into their antibacterial susceptibilities.</title>
        <authorList>
            <person name="Watson A.K."/>
            <person name="Kepplinger B."/>
            <person name="Bakhiet S.M."/>
            <person name="Mhmoud N.A."/>
            <person name="Chapman J."/>
            <person name="Allenby N."/>
            <person name="Mickiewicz K."/>
            <person name="Goodfellow M."/>
            <person name="Fahal A.H."/>
            <person name="Errington J."/>
        </authorList>
    </citation>
    <scope>NUCLEOTIDE SEQUENCE</scope>
    <source>
        <strain evidence="4">SD 504</strain>
    </source>
</reference>
<gene>
    <name evidence="4" type="ORF">MW084_01505</name>
</gene>
<feature type="region of interest" description="Disordered" evidence="2">
    <location>
        <begin position="1863"/>
        <end position="1899"/>
    </location>
</feature>